<sequence length="283" mass="31310">MPFYDSSDDYEPSYKNKLLVSARDRNEFGRQYFYGNRDEYVSSASKVTYEKYGVCTKNEISIGLKNEFMQKDTYKDFSGKSSITFESQSDAKLTYQQPFNFTSYEPKSLSGIVESGCVLYKGLDDVYASPKFEATTKSKLECEDTDGTTSKIEYGGSRELGIYEQKFMANAESSIQQDDVTLFKTEASLGAKTGMTGDNFDAKLGSTLFSACDENEGLDFKLVNTSAEAKFGIDENGIEEMIKLGISVNKNGIEGKFEGFGVKLGKEIGISTPFAEVSVDLGK</sequence>
<keyword evidence="2" id="KW-1185">Reference proteome</keyword>
<accession>A0A9N9JR17</accession>
<reference evidence="1" key="1">
    <citation type="submission" date="2021-06" db="EMBL/GenBank/DDBJ databases">
        <authorList>
            <person name="Kallberg Y."/>
            <person name="Tangrot J."/>
            <person name="Rosling A."/>
        </authorList>
    </citation>
    <scope>NUCLEOTIDE SEQUENCE</scope>
    <source>
        <strain evidence="1">MA453B</strain>
    </source>
</reference>
<gene>
    <name evidence="1" type="ORF">DERYTH_LOCUS21837</name>
</gene>
<dbReference type="AlphaFoldDB" id="A0A9N9JR17"/>
<dbReference type="EMBL" id="CAJVPY010028759">
    <property type="protein sequence ID" value="CAG8793190.1"/>
    <property type="molecule type" value="Genomic_DNA"/>
</dbReference>
<organism evidence="1 2">
    <name type="scientific">Dentiscutata erythropus</name>
    <dbReference type="NCBI Taxonomy" id="1348616"/>
    <lineage>
        <taxon>Eukaryota</taxon>
        <taxon>Fungi</taxon>
        <taxon>Fungi incertae sedis</taxon>
        <taxon>Mucoromycota</taxon>
        <taxon>Glomeromycotina</taxon>
        <taxon>Glomeromycetes</taxon>
        <taxon>Diversisporales</taxon>
        <taxon>Gigasporaceae</taxon>
        <taxon>Dentiscutata</taxon>
    </lineage>
</organism>
<comment type="caution">
    <text evidence="1">The sequence shown here is derived from an EMBL/GenBank/DDBJ whole genome shotgun (WGS) entry which is preliminary data.</text>
</comment>
<evidence type="ECO:0000313" key="1">
    <source>
        <dbReference type="EMBL" id="CAG8793190.1"/>
    </source>
</evidence>
<dbReference type="Proteomes" id="UP000789405">
    <property type="component" value="Unassembled WGS sequence"/>
</dbReference>
<protein>
    <submittedName>
        <fullName evidence="1">12536_t:CDS:1</fullName>
    </submittedName>
</protein>
<name>A0A9N9JR17_9GLOM</name>
<proteinExistence type="predicted"/>
<evidence type="ECO:0000313" key="2">
    <source>
        <dbReference type="Proteomes" id="UP000789405"/>
    </source>
</evidence>
<dbReference type="OrthoDB" id="2333662at2759"/>
<feature type="non-terminal residue" evidence="1">
    <location>
        <position position="283"/>
    </location>
</feature>